<keyword evidence="3" id="KW-1185">Reference proteome</keyword>
<reference evidence="2 3" key="1">
    <citation type="submission" date="2019-05" db="EMBL/GenBank/DDBJ databases">
        <title>Another draft genome of Portunus trituberculatus and its Hox gene families provides insights of decapod evolution.</title>
        <authorList>
            <person name="Jeong J.-H."/>
            <person name="Song I."/>
            <person name="Kim S."/>
            <person name="Choi T."/>
            <person name="Kim D."/>
            <person name="Ryu S."/>
            <person name="Kim W."/>
        </authorList>
    </citation>
    <scope>NUCLEOTIDE SEQUENCE [LARGE SCALE GENOMIC DNA]</scope>
    <source>
        <tissue evidence="2">Muscle</tissue>
    </source>
</reference>
<feature type="region of interest" description="Disordered" evidence="1">
    <location>
        <begin position="1"/>
        <end position="20"/>
    </location>
</feature>
<protein>
    <submittedName>
        <fullName evidence="2">Uncharacterized protein</fullName>
    </submittedName>
</protein>
<comment type="caution">
    <text evidence="2">The sequence shown here is derived from an EMBL/GenBank/DDBJ whole genome shotgun (WGS) entry which is preliminary data.</text>
</comment>
<proteinExistence type="predicted"/>
<organism evidence="2 3">
    <name type="scientific">Portunus trituberculatus</name>
    <name type="common">Swimming crab</name>
    <name type="synonym">Neptunus trituberculatus</name>
    <dbReference type="NCBI Taxonomy" id="210409"/>
    <lineage>
        <taxon>Eukaryota</taxon>
        <taxon>Metazoa</taxon>
        <taxon>Ecdysozoa</taxon>
        <taxon>Arthropoda</taxon>
        <taxon>Crustacea</taxon>
        <taxon>Multicrustacea</taxon>
        <taxon>Malacostraca</taxon>
        <taxon>Eumalacostraca</taxon>
        <taxon>Eucarida</taxon>
        <taxon>Decapoda</taxon>
        <taxon>Pleocyemata</taxon>
        <taxon>Brachyura</taxon>
        <taxon>Eubrachyura</taxon>
        <taxon>Portunoidea</taxon>
        <taxon>Portunidae</taxon>
        <taxon>Portuninae</taxon>
        <taxon>Portunus</taxon>
    </lineage>
</organism>
<accession>A0A5B7K2W2</accession>
<evidence type="ECO:0000313" key="2">
    <source>
        <dbReference type="EMBL" id="MPD02793.1"/>
    </source>
</evidence>
<dbReference type="EMBL" id="VSRR010133124">
    <property type="protein sequence ID" value="MPD02793.1"/>
    <property type="molecule type" value="Genomic_DNA"/>
</dbReference>
<name>A0A5B7K2W2_PORTR</name>
<evidence type="ECO:0000256" key="1">
    <source>
        <dbReference type="SAM" id="MobiDB-lite"/>
    </source>
</evidence>
<dbReference type="AlphaFoldDB" id="A0A5B7K2W2"/>
<gene>
    <name evidence="2" type="ORF">E2C01_098397</name>
</gene>
<evidence type="ECO:0000313" key="3">
    <source>
        <dbReference type="Proteomes" id="UP000324222"/>
    </source>
</evidence>
<dbReference type="Proteomes" id="UP000324222">
    <property type="component" value="Unassembled WGS sequence"/>
</dbReference>
<sequence>MKIASHKPLTPPALPGLESSLTCPQTPLHLITGRLMTPA</sequence>